<dbReference type="SUPFAM" id="SSF51206">
    <property type="entry name" value="cAMP-binding domain-like"/>
    <property type="match status" value="1"/>
</dbReference>
<feature type="domain" description="HTH crp-type" evidence="6">
    <location>
        <begin position="190"/>
        <end position="264"/>
    </location>
</feature>
<keyword evidence="2" id="KW-0238">DNA-binding</keyword>
<dbReference type="Pfam" id="PF13545">
    <property type="entry name" value="HTH_Crp_2"/>
    <property type="match status" value="1"/>
</dbReference>
<evidence type="ECO:0000259" key="6">
    <source>
        <dbReference type="PROSITE" id="PS51063"/>
    </source>
</evidence>
<dbReference type="PROSITE" id="PS51063">
    <property type="entry name" value="HTH_CRP_2"/>
    <property type="match status" value="1"/>
</dbReference>
<dbReference type="SMART" id="SM00419">
    <property type="entry name" value="HTH_CRP"/>
    <property type="match status" value="1"/>
</dbReference>
<dbReference type="Proteomes" id="UP000437709">
    <property type="component" value="Unassembled WGS sequence"/>
</dbReference>
<dbReference type="InterPro" id="IPR000595">
    <property type="entry name" value="cNMP-bd_dom"/>
</dbReference>
<feature type="domain" description="Cyclic nucleotide-binding" evidence="5">
    <location>
        <begin position="56"/>
        <end position="176"/>
    </location>
</feature>
<evidence type="ECO:0000256" key="2">
    <source>
        <dbReference type="ARBA" id="ARBA00023125"/>
    </source>
</evidence>
<gene>
    <name evidence="7" type="ORF">GB881_02800</name>
</gene>
<keyword evidence="8" id="KW-1185">Reference proteome</keyword>
<dbReference type="PROSITE" id="PS50042">
    <property type="entry name" value="CNMP_BINDING_3"/>
    <property type="match status" value="1"/>
</dbReference>
<dbReference type="SUPFAM" id="SSF46785">
    <property type="entry name" value="Winged helix' DNA-binding domain"/>
    <property type="match status" value="1"/>
</dbReference>
<evidence type="ECO:0000256" key="1">
    <source>
        <dbReference type="ARBA" id="ARBA00023015"/>
    </source>
</evidence>
<dbReference type="EMBL" id="WHPC01000005">
    <property type="protein sequence ID" value="MPV35986.1"/>
    <property type="molecule type" value="Genomic_DNA"/>
</dbReference>
<keyword evidence="3" id="KW-0804">Transcription</keyword>
<dbReference type="SMART" id="SM00100">
    <property type="entry name" value="cNMP"/>
    <property type="match status" value="1"/>
</dbReference>
<evidence type="ECO:0000256" key="3">
    <source>
        <dbReference type="ARBA" id="ARBA00023163"/>
    </source>
</evidence>
<dbReference type="Gene3D" id="2.60.120.10">
    <property type="entry name" value="Jelly Rolls"/>
    <property type="match status" value="1"/>
</dbReference>
<organism evidence="7 8">
    <name type="scientific">Georgenia subflava</name>
    <dbReference type="NCBI Taxonomy" id="1622177"/>
    <lineage>
        <taxon>Bacteria</taxon>
        <taxon>Bacillati</taxon>
        <taxon>Actinomycetota</taxon>
        <taxon>Actinomycetes</taxon>
        <taxon>Micrococcales</taxon>
        <taxon>Bogoriellaceae</taxon>
        <taxon>Georgenia</taxon>
    </lineage>
</organism>
<dbReference type="InterPro" id="IPR012318">
    <property type="entry name" value="HTH_CRP"/>
</dbReference>
<dbReference type="GO" id="GO:0003700">
    <property type="term" value="F:DNA-binding transcription factor activity"/>
    <property type="evidence" value="ECO:0007669"/>
    <property type="project" value="TreeGrafter"/>
</dbReference>
<evidence type="ECO:0000259" key="5">
    <source>
        <dbReference type="PROSITE" id="PS50042"/>
    </source>
</evidence>
<dbReference type="PANTHER" id="PTHR24567:SF28">
    <property type="entry name" value="LISTERIOLYSIN REGULATORY PROTEIN"/>
    <property type="match status" value="1"/>
</dbReference>
<comment type="caution">
    <text evidence="7">The sequence shown here is derived from an EMBL/GenBank/DDBJ whole genome shotgun (WGS) entry which is preliminary data.</text>
</comment>
<dbReference type="InterPro" id="IPR014710">
    <property type="entry name" value="RmlC-like_jellyroll"/>
</dbReference>
<dbReference type="Gene3D" id="1.10.10.10">
    <property type="entry name" value="Winged helix-like DNA-binding domain superfamily/Winged helix DNA-binding domain"/>
    <property type="match status" value="1"/>
</dbReference>
<dbReference type="CDD" id="cd00092">
    <property type="entry name" value="HTH_CRP"/>
    <property type="match status" value="1"/>
</dbReference>
<evidence type="ECO:0000256" key="4">
    <source>
        <dbReference type="SAM" id="MobiDB-lite"/>
    </source>
</evidence>
<sequence>MSSAPHPTRAQHAAAPVNPAASPPPGRRHVPLRSTCAQPHACPAPVRMRVLSQVPLFAGLSPDELVSIDKRMVSLSWGEDDPLYNSGEPAEHLYVLAAGRAKALRTAPTGQDVVVDLLAPGDLFGALHTMGQPTHTETVRAMSTTCALRIDTAAFRDILTEHPQVAWRALDDTAALLAQARSDVTQQSTTTVAQRVATTLLRLAEKFGQDRTGGATLIQLPLSRTDLAGMTGSTPESVSRVMSQLRKDGIIDSGRRWTAIVDADRLAATT</sequence>
<dbReference type="InterPro" id="IPR036390">
    <property type="entry name" value="WH_DNA-bd_sf"/>
</dbReference>
<feature type="region of interest" description="Disordered" evidence="4">
    <location>
        <begin position="1"/>
        <end position="32"/>
    </location>
</feature>
<dbReference type="PANTHER" id="PTHR24567">
    <property type="entry name" value="CRP FAMILY TRANSCRIPTIONAL REGULATORY PROTEIN"/>
    <property type="match status" value="1"/>
</dbReference>
<name>A0A6N7EIJ6_9MICO</name>
<dbReference type="GO" id="GO:0003677">
    <property type="term" value="F:DNA binding"/>
    <property type="evidence" value="ECO:0007669"/>
    <property type="project" value="UniProtKB-KW"/>
</dbReference>
<evidence type="ECO:0000313" key="7">
    <source>
        <dbReference type="EMBL" id="MPV35986.1"/>
    </source>
</evidence>
<evidence type="ECO:0000313" key="8">
    <source>
        <dbReference type="Proteomes" id="UP000437709"/>
    </source>
</evidence>
<dbReference type="InterPro" id="IPR036388">
    <property type="entry name" value="WH-like_DNA-bd_sf"/>
</dbReference>
<dbReference type="CDD" id="cd00038">
    <property type="entry name" value="CAP_ED"/>
    <property type="match status" value="1"/>
</dbReference>
<dbReference type="RefSeq" id="WP_152193232.1">
    <property type="nucleotide sequence ID" value="NZ_VUKD01000001.1"/>
</dbReference>
<dbReference type="Pfam" id="PF00027">
    <property type="entry name" value="cNMP_binding"/>
    <property type="match status" value="1"/>
</dbReference>
<keyword evidence="1" id="KW-0805">Transcription regulation</keyword>
<dbReference type="AlphaFoldDB" id="A0A6N7EIJ6"/>
<dbReference type="PRINTS" id="PR00034">
    <property type="entry name" value="HTHCRP"/>
</dbReference>
<dbReference type="InterPro" id="IPR050397">
    <property type="entry name" value="Env_Response_Regulators"/>
</dbReference>
<proteinExistence type="predicted"/>
<dbReference type="InterPro" id="IPR018490">
    <property type="entry name" value="cNMP-bd_dom_sf"/>
</dbReference>
<dbReference type="GO" id="GO:0005829">
    <property type="term" value="C:cytosol"/>
    <property type="evidence" value="ECO:0007669"/>
    <property type="project" value="TreeGrafter"/>
</dbReference>
<accession>A0A6N7EIJ6</accession>
<protein>
    <submittedName>
        <fullName evidence="7">Helix-turn-helix domain-containing protein</fullName>
    </submittedName>
</protein>
<reference evidence="7 8" key="1">
    <citation type="submission" date="2019-10" db="EMBL/GenBank/DDBJ databases">
        <title>Georgenia wutianyii sp. nov. and Georgenia yuyongxinii sp. nov. isolated from plateau pika (Ochotona curzoniae) in the Qinghai-Tibet plateau of China.</title>
        <authorList>
            <person name="Tian Z."/>
        </authorList>
    </citation>
    <scope>NUCLEOTIDE SEQUENCE [LARGE SCALE GENOMIC DNA]</scope>
    <source>
        <strain evidence="7 8">JCM 19765</strain>
    </source>
</reference>